<dbReference type="STRING" id="1486262.TM49_11685"/>
<proteinExistence type="predicted"/>
<keyword evidence="2" id="KW-1185">Reference proteome</keyword>
<dbReference type="AlphaFoldDB" id="A0A0D5LQZ3"/>
<sequence>MNRKVKDKIMAGRPRKAEAEKSKKREVWITDCRWEEIRKEAKAAGMTISAYLRQRRSDRPISARQGLLIIETLQGIRDRQDHLVDVIDRNGGNAEVLQALLRLERAYDRVVDGLVFR</sequence>
<dbReference type="HOGENOM" id="CLU_2193762_0_0_5"/>
<evidence type="ECO:0008006" key="3">
    <source>
        <dbReference type="Google" id="ProtNLM"/>
    </source>
</evidence>
<dbReference type="Pfam" id="PF21983">
    <property type="entry name" value="NikA-like"/>
    <property type="match status" value="1"/>
</dbReference>
<dbReference type="KEGG" id="mey:TM49_11685"/>
<dbReference type="EMBL" id="CP010803">
    <property type="protein sequence ID" value="AJY46187.1"/>
    <property type="molecule type" value="Genomic_DNA"/>
</dbReference>
<name>A0A0D5LQZ3_MAREN</name>
<dbReference type="Proteomes" id="UP000032611">
    <property type="component" value="Chromosome"/>
</dbReference>
<gene>
    <name evidence="1" type="ORF">TM49_11685</name>
</gene>
<protein>
    <recommendedName>
        <fullName evidence="3">Mobilization protein</fullName>
    </recommendedName>
</protein>
<dbReference type="PATRIC" id="fig|1486262.3.peg.2415"/>
<accession>A0A0D5LQZ3</accession>
<organism evidence="1 2">
    <name type="scientific">Martelella endophytica</name>
    <dbReference type="NCBI Taxonomy" id="1486262"/>
    <lineage>
        <taxon>Bacteria</taxon>
        <taxon>Pseudomonadati</taxon>
        <taxon>Pseudomonadota</taxon>
        <taxon>Alphaproteobacteria</taxon>
        <taxon>Hyphomicrobiales</taxon>
        <taxon>Aurantimonadaceae</taxon>
        <taxon>Martelella</taxon>
    </lineage>
</organism>
<evidence type="ECO:0000313" key="1">
    <source>
        <dbReference type="EMBL" id="AJY46187.1"/>
    </source>
</evidence>
<reference evidence="1 2" key="1">
    <citation type="journal article" date="2015" name="Genome Announc.">
        <title>Complete genome sequence of Martelella endophytica YC6887, which has antifungal activity associated with a halophyte.</title>
        <authorList>
            <person name="Khan A."/>
            <person name="Khan H."/>
            <person name="Chung E.J."/>
            <person name="Hossain M.T."/>
            <person name="Chung Y.R."/>
        </authorList>
    </citation>
    <scope>NUCLEOTIDE SEQUENCE [LARGE SCALE GENOMIC DNA]</scope>
    <source>
        <strain evidence="1">YC6887</strain>
    </source>
</reference>
<dbReference type="InterPro" id="IPR053842">
    <property type="entry name" value="NikA-like"/>
</dbReference>
<evidence type="ECO:0000313" key="2">
    <source>
        <dbReference type="Proteomes" id="UP000032611"/>
    </source>
</evidence>